<accession>A0ABT6GDI1</accession>
<dbReference type="SMART" id="SM00344">
    <property type="entry name" value="HTH_ASNC"/>
    <property type="match status" value="1"/>
</dbReference>
<dbReference type="SUPFAM" id="SSF54909">
    <property type="entry name" value="Dimeric alpha+beta barrel"/>
    <property type="match status" value="1"/>
</dbReference>
<reference evidence="5 6" key="1">
    <citation type="submission" date="2023-03" db="EMBL/GenBank/DDBJ databases">
        <title>Strain FZY0004 represents a novel species in the genus Thalassospira isolated from seawater.</title>
        <authorList>
            <person name="Fu Z.-Y."/>
        </authorList>
    </citation>
    <scope>NUCLEOTIDE SEQUENCE [LARGE SCALE GENOMIC DNA]</scope>
    <source>
        <strain evidence="5 6">FZY0004</strain>
    </source>
</reference>
<dbReference type="Gene3D" id="3.30.70.920">
    <property type="match status" value="1"/>
</dbReference>
<evidence type="ECO:0000313" key="5">
    <source>
        <dbReference type="EMBL" id="MDG4719759.1"/>
    </source>
</evidence>
<keyword evidence="6" id="KW-1185">Reference proteome</keyword>
<dbReference type="PROSITE" id="PS50956">
    <property type="entry name" value="HTH_ASNC_2"/>
    <property type="match status" value="1"/>
</dbReference>
<dbReference type="InterPro" id="IPR019888">
    <property type="entry name" value="Tscrpt_reg_AsnC-like"/>
</dbReference>
<protein>
    <submittedName>
        <fullName evidence="5">Lrp/AsnC family transcriptional regulator</fullName>
    </submittedName>
</protein>
<dbReference type="PANTHER" id="PTHR30154:SF53">
    <property type="entry name" value="HTH-TYPE TRANSCRIPTIONAL REGULATOR LRPC"/>
    <property type="match status" value="1"/>
</dbReference>
<sequence>MYRSLDNVDRQLVALLETNARMPATELAKRAGLARSTIHERISRLERKGIILGYSAIVRKTDDTENTRALIYLNTTQKRSSHLLGVLESFPEIRSCFSTSGTCDLVCWAEFSHLEDLDALLDEIALLPTVERVESSVMLASKFEKDSIGATVRNASTLAVVGGQN</sequence>
<dbReference type="PRINTS" id="PR00033">
    <property type="entry name" value="HTHASNC"/>
</dbReference>
<proteinExistence type="predicted"/>
<keyword evidence="2" id="KW-0238">DNA-binding</keyword>
<dbReference type="Proteomes" id="UP001529180">
    <property type="component" value="Unassembled WGS sequence"/>
</dbReference>
<dbReference type="InterPro" id="IPR000485">
    <property type="entry name" value="AsnC-type_HTH_dom"/>
</dbReference>
<dbReference type="EMBL" id="JARSBO010000006">
    <property type="protein sequence ID" value="MDG4719759.1"/>
    <property type="molecule type" value="Genomic_DNA"/>
</dbReference>
<dbReference type="PANTHER" id="PTHR30154">
    <property type="entry name" value="LEUCINE-RESPONSIVE REGULATORY PROTEIN"/>
    <property type="match status" value="1"/>
</dbReference>
<dbReference type="Pfam" id="PF01037">
    <property type="entry name" value="AsnC_trans_reg"/>
    <property type="match status" value="1"/>
</dbReference>
<comment type="caution">
    <text evidence="5">The sequence shown here is derived from an EMBL/GenBank/DDBJ whole genome shotgun (WGS) entry which is preliminary data.</text>
</comment>
<feature type="domain" description="HTH asnC-type" evidence="4">
    <location>
        <begin position="5"/>
        <end position="58"/>
    </location>
</feature>
<keyword evidence="3" id="KW-0804">Transcription</keyword>
<dbReference type="SUPFAM" id="SSF46785">
    <property type="entry name" value="Winged helix' DNA-binding domain"/>
    <property type="match status" value="1"/>
</dbReference>
<dbReference type="InterPro" id="IPR036388">
    <property type="entry name" value="WH-like_DNA-bd_sf"/>
</dbReference>
<gene>
    <name evidence="5" type="ORF">P7680_12190</name>
</gene>
<name>A0ABT6GDI1_9PROT</name>
<evidence type="ECO:0000313" key="6">
    <source>
        <dbReference type="Proteomes" id="UP001529180"/>
    </source>
</evidence>
<dbReference type="RefSeq" id="WP_114101259.1">
    <property type="nucleotide sequence ID" value="NZ_JARSBO010000006.1"/>
</dbReference>
<dbReference type="CDD" id="cd00090">
    <property type="entry name" value="HTH_ARSR"/>
    <property type="match status" value="1"/>
</dbReference>
<dbReference type="Gene3D" id="1.10.10.10">
    <property type="entry name" value="Winged helix-like DNA-binding domain superfamily/Winged helix DNA-binding domain"/>
    <property type="match status" value="1"/>
</dbReference>
<keyword evidence="1" id="KW-0805">Transcription regulation</keyword>
<evidence type="ECO:0000256" key="1">
    <source>
        <dbReference type="ARBA" id="ARBA00023015"/>
    </source>
</evidence>
<dbReference type="InterPro" id="IPR011008">
    <property type="entry name" value="Dimeric_a/b-barrel"/>
</dbReference>
<dbReference type="Pfam" id="PF13404">
    <property type="entry name" value="HTH_AsnC-type"/>
    <property type="match status" value="1"/>
</dbReference>
<dbReference type="InterPro" id="IPR036390">
    <property type="entry name" value="WH_DNA-bd_sf"/>
</dbReference>
<dbReference type="InterPro" id="IPR019887">
    <property type="entry name" value="Tscrpt_reg_AsnC/Lrp_C"/>
</dbReference>
<organism evidence="5 6">
    <name type="scientific">Thalassospira aquimaris</name>
    <dbReference type="NCBI Taxonomy" id="3037796"/>
    <lineage>
        <taxon>Bacteria</taxon>
        <taxon>Pseudomonadati</taxon>
        <taxon>Pseudomonadota</taxon>
        <taxon>Alphaproteobacteria</taxon>
        <taxon>Rhodospirillales</taxon>
        <taxon>Thalassospiraceae</taxon>
        <taxon>Thalassospira</taxon>
    </lineage>
</organism>
<dbReference type="InterPro" id="IPR011991">
    <property type="entry name" value="ArsR-like_HTH"/>
</dbReference>
<evidence type="ECO:0000259" key="4">
    <source>
        <dbReference type="PROSITE" id="PS50956"/>
    </source>
</evidence>
<evidence type="ECO:0000256" key="2">
    <source>
        <dbReference type="ARBA" id="ARBA00023125"/>
    </source>
</evidence>
<evidence type="ECO:0000256" key="3">
    <source>
        <dbReference type="ARBA" id="ARBA00023163"/>
    </source>
</evidence>